<feature type="compositionally biased region" description="Basic and acidic residues" evidence="1">
    <location>
        <begin position="368"/>
        <end position="391"/>
    </location>
</feature>
<feature type="compositionally biased region" description="Polar residues" evidence="1">
    <location>
        <begin position="85"/>
        <end position="94"/>
    </location>
</feature>
<protein>
    <submittedName>
        <fullName evidence="2">Uncharacterized protein</fullName>
    </submittedName>
</protein>
<comment type="caution">
    <text evidence="2">The sequence shown here is derived from an EMBL/GenBank/DDBJ whole genome shotgun (WGS) entry which is preliminary data.</text>
</comment>
<evidence type="ECO:0000256" key="1">
    <source>
        <dbReference type="SAM" id="MobiDB-lite"/>
    </source>
</evidence>
<feature type="compositionally biased region" description="Polar residues" evidence="1">
    <location>
        <begin position="1"/>
        <end position="10"/>
    </location>
</feature>
<dbReference type="AlphaFoldDB" id="A0A7J7KIZ0"/>
<feature type="region of interest" description="Disordered" evidence="1">
    <location>
        <begin position="1"/>
        <end position="99"/>
    </location>
</feature>
<gene>
    <name evidence="2" type="ORF">EB796_003133</name>
</gene>
<dbReference type="Proteomes" id="UP000593567">
    <property type="component" value="Unassembled WGS sequence"/>
</dbReference>
<reference evidence="2" key="1">
    <citation type="submission" date="2020-06" db="EMBL/GenBank/DDBJ databases">
        <title>Draft genome of Bugula neritina, a colonial animal packing powerful symbionts and potential medicines.</title>
        <authorList>
            <person name="Rayko M."/>
        </authorList>
    </citation>
    <scope>NUCLEOTIDE SEQUENCE [LARGE SCALE GENOMIC DNA]</scope>
    <source>
        <strain evidence="2">Kwan_BN1</strain>
    </source>
</reference>
<feature type="compositionally biased region" description="Basic and acidic residues" evidence="1">
    <location>
        <begin position="402"/>
        <end position="414"/>
    </location>
</feature>
<accession>A0A7J7KIZ0</accession>
<feature type="compositionally biased region" description="Polar residues" evidence="1">
    <location>
        <begin position="309"/>
        <end position="341"/>
    </location>
</feature>
<feature type="compositionally biased region" description="Polar residues" evidence="1">
    <location>
        <begin position="291"/>
        <end position="301"/>
    </location>
</feature>
<sequence>MLQNSATPKTNIDEHSNGKKKEDIQLPPVLTQLLSSSATRSSSNRPELPKEYKTVEELEASMQKPVSAEDMPTSKQFGQFGGGSRTATHSTPQVVTDPEPMIKPKQEMTAFNKLVDLMKVTGELDKSIPKMPEVTNAQTPAQANKSHVPVDITQTNGMSGSPSPLPPGLTQHISRVQAASITQQSPISPALVSNTHPPLMQMKNGMPLIWRCLPSQANMAGLFSGPLSFTMPDTSSTIPRICQSTFTANHSPETKAAFTYHVWNSAPCTYCAPALHSPHGTKSVSADDESSLTSAAVNSGANLPPPNQVPEQPANNHVPTPKQQNTTHSTAVPSMAFTPTSVIRKLANDKVDERHRGNASPLEPYNSVRDRAIHTPRDSSSHRMQLRHDMGPAESTATAAANEHEADCQKKQYN</sequence>
<feature type="compositionally biased region" description="Basic and acidic residues" evidence="1">
    <location>
        <begin position="47"/>
        <end position="56"/>
    </location>
</feature>
<dbReference type="Pfam" id="PF10477">
    <property type="entry name" value="EIF4E-T"/>
    <property type="match status" value="1"/>
</dbReference>
<evidence type="ECO:0000313" key="3">
    <source>
        <dbReference type="Proteomes" id="UP000593567"/>
    </source>
</evidence>
<feature type="compositionally biased region" description="Basic and acidic residues" evidence="1">
    <location>
        <begin position="346"/>
        <end position="356"/>
    </location>
</feature>
<dbReference type="InterPro" id="IPR018862">
    <property type="entry name" value="eIF4E-T"/>
</dbReference>
<feature type="region of interest" description="Disordered" evidence="1">
    <location>
        <begin position="277"/>
        <end position="414"/>
    </location>
</feature>
<feature type="compositionally biased region" description="Basic and acidic residues" evidence="1">
    <location>
        <begin position="11"/>
        <end position="24"/>
    </location>
</feature>
<name>A0A7J7KIZ0_BUGNE</name>
<dbReference type="EMBL" id="VXIV02000398">
    <property type="protein sequence ID" value="KAF6038559.1"/>
    <property type="molecule type" value="Genomic_DNA"/>
</dbReference>
<proteinExistence type="predicted"/>
<keyword evidence="3" id="KW-1185">Reference proteome</keyword>
<evidence type="ECO:0000313" key="2">
    <source>
        <dbReference type="EMBL" id="KAF6038559.1"/>
    </source>
</evidence>
<organism evidence="2 3">
    <name type="scientific">Bugula neritina</name>
    <name type="common">Brown bryozoan</name>
    <name type="synonym">Sertularia neritina</name>
    <dbReference type="NCBI Taxonomy" id="10212"/>
    <lineage>
        <taxon>Eukaryota</taxon>
        <taxon>Metazoa</taxon>
        <taxon>Spiralia</taxon>
        <taxon>Lophotrochozoa</taxon>
        <taxon>Bryozoa</taxon>
        <taxon>Gymnolaemata</taxon>
        <taxon>Cheilostomatida</taxon>
        <taxon>Flustrina</taxon>
        <taxon>Buguloidea</taxon>
        <taxon>Bugulidae</taxon>
        <taxon>Bugula</taxon>
    </lineage>
</organism>